<feature type="compositionally biased region" description="Low complexity" evidence="1">
    <location>
        <begin position="966"/>
        <end position="975"/>
    </location>
</feature>
<feature type="compositionally biased region" description="Basic and acidic residues" evidence="1">
    <location>
        <begin position="1587"/>
        <end position="1602"/>
    </location>
</feature>
<feature type="compositionally biased region" description="Low complexity" evidence="1">
    <location>
        <begin position="839"/>
        <end position="869"/>
    </location>
</feature>
<evidence type="ECO:0000313" key="2">
    <source>
        <dbReference type="Proteomes" id="UP000694888"/>
    </source>
</evidence>
<feature type="region of interest" description="Disordered" evidence="1">
    <location>
        <begin position="1659"/>
        <end position="1880"/>
    </location>
</feature>
<dbReference type="RefSeq" id="XP_012939976.1">
    <property type="nucleotide sequence ID" value="XM_013084522.2"/>
</dbReference>
<feature type="compositionally biased region" description="Polar residues" evidence="1">
    <location>
        <begin position="1310"/>
        <end position="1320"/>
    </location>
</feature>
<feature type="compositionally biased region" description="Low complexity" evidence="1">
    <location>
        <begin position="1321"/>
        <end position="1401"/>
    </location>
</feature>
<gene>
    <name evidence="3" type="primary">LOC101851961</name>
</gene>
<feature type="region of interest" description="Disordered" evidence="1">
    <location>
        <begin position="270"/>
        <end position="292"/>
    </location>
</feature>
<reference evidence="3" key="1">
    <citation type="submission" date="2025-08" db="UniProtKB">
        <authorList>
            <consortium name="RefSeq"/>
        </authorList>
    </citation>
    <scope>IDENTIFICATION</scope>
</reference>
<feature type="region of interest" description="Disordered" evidence="1">
    <location>
        <begin position="529"/>
        <end position="572"/>
    </location>
</feature>
<feature type="region of interest" description="Disordered" evidence="1">
    <location>
        <begin position="188"/>
        <end position="241"/>
    </location>
</feature>
<evidence type="ECO:0000256" key="1">
    <source>
        <dbReference type="SAM" id="MobiDB-lite"/>
    </source>
</evidence>
<sequence>MSIPIMLRWLISKGQGQLGKLKEAALAAERERMEKLLLRKEMHQRLMKSQPASLPTKGRPPPQPPHPPPLPPPPSYPHQQHPSLHHSQSSGGANGQSSSAMLPPILAEAGGIMTGLEEFHRMTERSNSQHSSSDGMLLSPDTDKSHQSLLSNLLEEEKQALSAGGQQEVHDSPMLSRLLDDNTSVATTVIPMNCKPAPNPPLKRQRKRRSQSDFSGPSPKHRFSDSDSSDRLGSVGSSVDLDLGPSISDQVMGVRMATPPNVVGVMAPTLGPSGHHHHHHHHSVLNHSASSVRNQRNVIDLTEENPDGESSIKKLTDSVERIIHKDVKAEPDLPMVLSKNEAAGRIPTMLQNSPSGSKNENASTSLEGYLKGSGEVGRAKDYDPSDAAAAIIHGSGTHSKLSSLLLAPSDSPPPVLNTGHKLKSSFFSDKHGLVEAASYGTMGKVATNSAIIQDIKPSAASLRKGQLRHSSSMELVNDKQSMTGIFEKFDVSRQLHPQTIKSEVAESDSKVQHSEGKVSLKLRVGPLKQQNNMKPTVKASNSFDESEMTYGKPNSSGTFDFKSDEDDDSPFMNYSDRYVYSASPTRLQISTNKQKRSSDPSFMQKVEKPKKKEKSSGNTTKRKREKDESKREKKRKKTEHIVQESVYRTVENDQKADFKFKIRVAKKPVSDKSDSFSDSKGQSYEISKKISSTLIEEKALVNKQDVKEMVSSVHEAVKEKDMLASTGSGSSKHVVVTNTKSSASHKSSVKPGNTKVVGGNVVSNKTDPKLVTKATIRLKPLTMPNSGSTVNVSQSGSKNAGSSSASMKQERRSSTSASTPTSDKRSAALSSLLERRGPSSSSLAERRGSSQSLPSATAPASAPVSTTAANLSLSSILPNAPTVSKVASLPRIPKRSSSSSNTSINRTSSLDPASGTSPASAGTKSNNSYTIGPGGRPNPGTTSGTVPGGGRLPGNNSGPPFNYSNRPAMPGSGASSAGGGNRANPGFNANRGGVGTLHRQPSPLMNSPQMRPQGPVGMNRTVNSTSGSMPASGGSQKTGPGIANSHKAPGNAIYNSVVKGNAGSSNFNNPNVPQKPYGSGAKLNSSISSSPKNGSVISNSGQKFSSSGNNSSSTQKHGSGSHMNNSSSRPSQNSSVTKSPNTQGVNKSPNYGKQSSVGKSPTVSGCGKSPNLHHVTNKSPNTNSVNKSPNISGSGSGRSPNTNSSRSPSLSSSSNRSSSSSVAKPSSSGTTKQSQSGSKVSNYNKSPSVANANKSQHAPTTTLKTTGSNNKMSPTTKTILKTTETSSISTLSSSQSSSLKPALSSGSSSVNKLPASTTSVLATAAPTSSISSPSTPLISAQKSSSQTPSTISSRTSTSSQSSSSGTPKATATPTPTPAYSSGSSSQPPVSSPSSVPTTAPAQLRSISSDQGQNISHKGSSKPSTEVTSSEKLTSCSSTPTTPLSASADNKNKFSFPASRGRKNSLSAIVDKLKNKGSTFDSIVSPSTSVGNQSNISNKVAVSSSSNKYLRGDPQSHKDMPDENEKPRSPNSDSVKIVSTPDTEKKNFSCVDNGKSCNPCPGSAPVVSTNQSGTRGSDKTPVGSDLSQCDKKPTEMPSTKETEQSFEPNTQKVCPQNSESVLEGESMKQSVSSNNVQLNKTKEKWLPPAISTQCSAAMTNVQHAVNSSRTPSPSPTTQSPQSAPSSRNNSPRPPTPTSAGSVKKQKDFDENVFKIPSVKAVVEPWSEEDKKTSQVVEKNTEDSVNNKHDISENDSGKKEKTQSSSERKSVKSVSSPLSDISSPENGLVIDDEESPRTSSKAGCERSISSASPVSKLSSPVVKGEPVVNSIHVSEESRVIDSPQNATDLANSVNKSTKSPALGPTHSGASTPKGSDSPCEIDDDLMDVALGFIS</sequence>
<feature type="compositionally biased region" description="Low complexity" evidence="1">
    <location>
        <begin position="1197"/>
        <end position="1239"/>
    </location>
</feature>
<feature type="compositionally biased region" description="Low complexity" evidence="1">
    <location>
        <begin position="1770"/>
        <end position="1782"/>
    </location>
</feature>
<dbReference type="Proteomes" id="UP000694888">
    <property type="component" value="Unplaced"/>
</dbReference>
<feature type="compositionally biased region" description="Polar residues" evidence="1">
    <location>
        <begin position="1840"/>
        <end position="1857"/>
    </location>
</feature>
<feature type="region of interest" description="Disordered" evidence="1">
    <location>
        <begin position="39"/>
        <end position="100"/>
    </location>
</feature>
<feature type="compositionally biased region" description="Polar residues" evidence="1">
    <location>
        <begin position="1062"/>
        <end position="1072"/>
    </location>
</feature>
<feature type="compositionally biased region" description="Low complexity" evidence="1">
    <location>
        <begin position="1666"/>
        <end position="1689"/>
    </location>
</feature>
<feature type="compositionally biased region" description="Low complexity" evidence="1">
    <location>
        <begin position="1084"/>
        <end position="1135"/>
    </location>
</feature>
<feature type="compositionally biased region" description="Pro residues" evidence="1">
    <location>
        <begin position="58"/>
        <end position="76"/>
    </location>
</feature>
<feature type="region of interest" description="Disordered" evidence="1">
    <location>
        <begin position="585"/>
        <end position="641"/>
    </location>
</feature>
<feature type="compositionally biased region" description="Low complexity" evidence="1">
    <location>
        <begin position="888"/>
        <end position="910"/>
    </location>
</feature>
<feature type="compositionally biased region" description="Polar residues" evidence="1">
    <location>
        <begin position="1177"/>
        <end position="1191"/>
    </location>
</feature>
<feature type="region of interest" description="Disordered" evidence="1">
    <location>
        <begin position="122"/>
        <end position="145"/>
    </location>
</feature>
<feature type="compositionally biased region" description="Polar residues" evidence="1">
    <location>
        <begin position="1136"/>
        <end position="1163"/>
    </location>
</feature>
<feature type="compositionally biased region" description="Basic and acidic residues" evidence="1">
    <location>
        <begin position="1509"/>
        <end position="1527"/>
    </location>
</feature>
<feature type="compositionally biased region" description="Polar residues" evidence="1">
    <location>
        <begin position="1240"/>
        <end position="1272"/>
    </location>
</feature>
<feature type="compositionally biased region" description="Polar residues" evidence="1">
    <location>
        <begin position="1475"/>
        <end position="1492"/>
    </location>
</feature>
<dbReference type="GeneID" id="101851961"/>
<feature type="compositionally biased region" description="Polar residues" evidence="1">
    <location>
        <begin position="1604"/>
        <end position="1619"/>
    </location>
</feature>
<accession>A0ABM1A3B5</accession>
<feature type="compositionally biased region" description="Polar residues" evidence="1">
    <location>
        <begin position="954"/>
        <end position="965"/>
    </location>
</feature>
<feature type="compositionally biased region" description="Polar residues" evidence="1">
    <location>
        <begin position="529"/>
        <end position="543"/>
    </location>
</feature>
<feature type="compositionally biased region" description="Polar residues" evidence="1">
    <location>
        <begin position="1565"/>
        <end position="1574"/>
    </location>
</feature>
<name>A0ABM1A3B5_APLCA</name>
<feature type="compositionally biased region" description="Basic and acidic residues" evidence="1">
    <location>
        <begin position="1726"/>
        <end position="1768"/>
    </location>
</feature>
<keyword evidence="2" id="KW-1185">Reference proteome</keyword>
<feature type="compositionally biased region" description="Low complexity" evidence="1">
    <location>
        <begin position="77"/>
        <end position="100"/>
    </location>
</feature>
<organism evidence="2 3">
    <name type="scientific">Aplysia californica</name>
    <name type="common">California sea hare</name>
    <dbReference type="NCBI Taxonomy" id="6500"/>
    <lineage>
        <taxon>Eukaryota</taxon>
        <taxon>Metazoa</taxon>
        <taxon>Spiralia</taxon>
        <taxon>Lophotrochozoa</taxon>
        <taxon>Mollusca</taxon>
        <taxon>Gastropoda</taxon>
        <taxon>Heterobranchia</taxon>
        <taxon>Euthyneura</taxon>
        <taxon>Tectipleura</taxon>
        <taxon>Aplysiida</taxon>
        <taxon>Aplysioidea</taxon>
        <taxon>Aplysiidae</taxon>
        <taxon>Aplysia</taxon>
    </lineage>
</organism>
<feature type="compositionally biased region" description="Polar residues" evidence="1">
    <location>
        <begin position="783"/>
        <end position="792"/>
    </location>
</feature>
<feature type="compositionally biased region" description="Low complexity" evidence="1">
    <location>
        <begin position="1273"/>
        <end position="1309"/>
    </location>
</feature>
<feature type="compositionally biased region" description="Polar residues" evidence="1">
    <location>
        <begin position="914"/>
        <end position="930"/>
    </location>
</feature>
<feature type="compositionally biased region" description="Polar residues" evidence="1">
    <location>
        <begin position="725"/>
        <end position="746"/>
    </location>
</feature>
<feature type="compositionally biased region" description="Low complexity" evidence="1">
    <location>
        <begin position="793"/>
        <end position="806"/>
    </location>
</feature>
<feature type="compositionally biased region" description="Polar residues" evidence="1">
    <location>
        <begin position="1404"/>
        <end position="1431"/>
    </location>
</feature>
<feature type="compositionally biased region" description="Polar residues" evidence="1">
    <location>
        <begin position="1626"/>
        <end position="1635"/>
    </location>
</feature>
<protein>
    <submittedName>
        <fullName evidence="3">Flocculation protein FLO11-like</fullName>
    </submittedName>
</protein>
<feature type="compositionally biased region" description="Polar residues" evidence="1">
    <location>
        <begin position="1020"/>
        <end position="1038"/>
    </location>
</feature>
<evidence type="ECO:0000313" key="3">
    <source>
        <dbReference type="RefSeq" id="XP_012939976.1"/>
    </source>
</evidence>
<feature type="compositionally biased region" description="Basic residues" evidence="1">
    <location>
        <begin position="274"/>
        <end position="284"/>
    </location>
</feature>
<feature type="compositionally biased region" description="Polar residues" evidence="1">
    <location>
        <begin position="125"/>
        <end position="134"/>
    </location>
</feature>
<feature type="region of interest" description="Disordered" evidence="1">
    <location>
        <begin position="721"/>
        <end position="1463"/>
    </location>
</feature>
<feature type="compositionally biased region" description="Low complexity" evidence="1">
    <location>
        <begin position="1493"/>
        <end position="1507"/>
    </location>
</feature>
<feature type="region of interest" description="Disordered" evidence="1">
    <location>
        <begin position="1475"/>
        <end position="1635"/>
    </location>
</feature>
<feature type="compositionally biased region" description="Low complexity" evidence="1">
    <location>
        <begin position="1805"/>
        <end position="1821"/>
    </location>
</feature>
<proteinExistence type="predicted"/>
<feature type="compositionally biased region" description="Low complexity" evidence="1">
    <location>
        <begin position="1432"/>
        <end position="1447"/>
    </location>
</feature>